<sequence>MAVHAEAAAALLRQLANRNRLMVLCALVEGEKSVGALNEQVPLSQSALSQHLGRLRAAGLVTTRREGKLVRYSLTDDKATSVLQLLHTLYCAD</sequence>
<proteinExistence type="predicted"/>
<feature type="domain" description="HTH arsR-type" evidence="4">
    <location>
        <begin position="1"/>
        <end position="93"/>
    </location>
</feature>
<dbReference type="GO" id="GO:0003700">
    <property type="term" value="F:DNA-binding transcription factor activity"/>
    <property type="evidence" value="ECO:0007669"/>
    <property type="project" value="InterPro"/>
</dbReference>
<dbReference type="PANTHER" id="PTHR43132">
    <property type="entry name" value="ARSENICAL RESISTANCE OPERON REPRESSOR ARSR-RELATED"/>
    <property type="match status" value="1"/>
</dbReference>
<reference evidence="6" key="1">
    <citation type="submission" date="2017-11" db="EMBL/GenBank/DDBJ databases">
        <title>The draft genome sequence of Chromatocurvus sp. F02.</title>
        <authorList>
            <person name="Du Z.-J."/>
            <person name="Chang Y.-Q."/>
        </authorList>
    </citation>
    <scope>NUCLEOTIDE SEQUENCE [LARGE SCALE GENOMIC DNA]</scope>
    <source>
        <strain evidence="6">F02</strain>
    </source>
</reference>
<dbReference type="InterPro" id="IPR001845">
    <property type="entry name" value="HTH_ArsR_DNA-bd_dom"/>
</dbReference>
<gene>
    <name evidence="5" type="ORF">CWI75_12655</name>
</gene>
<dbReference type="InterPro" id="IPR036388">
    <property type="entry name" value="WH-like_DNA-bd_sf"/>
</dbReference>
<dbReference type="Gene3D" id="1.10.10.10">
    <property type="entry name" value="Winged helix-like DNA-binding domain superfamily/Winged helix DNA-binding domain"/>
    <property type="match status" value="1"/>
</dbReference>
<evidence type="ECO:0000256" key="1">
    <source>
        <dbReference type="ARBA" id="ARBA00023015"/>
    </source>
</evidence>
<dbReference type="InterPro" id="IPR036390">
    <property type="entry name" value="WH_DNA-bd_sf"/>
</dbReference>
<comment type="caution">
    <text evidence="5">The sequence shown here is derived from an EMBL/GenBank/DDBJ whole genome shotgun (WGS) entry which is preliminary data.</text>
</comment>
<evidence type="ECO:0000256" key="3">
    <source>
        <dbReference type="ARBA" id="ARBA00023163"/>
    </source>
</evidence>
<dbReference type="Proteomes" id="UP000234845">
    <property type="component" value="Unassembled WGS sequence"/>
</dbReference>
<dbReference type="AlphaFoldDB" id="A0A2N5Y0N1"/>
<keyword evidence="2" id="KW-0238">DNA-binding</keyword>
<dbReference type="OrthoDB" id="9796124at2"/>
<evidence type="ECO:0000256" key="2">
    <source>
        <dbReference type="ARBA" id="ARBA00023125"/>
    </source>
</evidence>
<dbReference type="GO" id="GO:0003677">
    <property type="term" value="F:DNA binding"/>
    <property type="evidence" value="ECO:0007669"/>
    <property type="project" value="UniProtKB-KW"/>
</dbReference>
<dbReference type="PROSITE" id="PS50987">
    <property type="entry name" value="HTH_ARSR_2"/>
    <property type="match status" value="1"/>
</dbReference>
<dbReference type="InterPro" id="IPR051011">
    <property type="entry name" value="Metal_resp_trans_reg"/>
</dbReference>
<dbReference type="PRINTS" id="PR00778">
    <property type="entry name" value="HTHARSR"/>
</dbReference>
<organism evidence="5 6">
    <name type="scientific">Kineobactrum sediminis</name>
    <dbReference type="NCBI Taxonomy" id="1905677"/>
    <lineage>
        <taxon>Bacteria</taxon>
        <taxon>Pseudomonadati</taxon>
        <taxon>Pseudomonadota</taxon>
        <taxon>Gammaproteobacteria</taxon>
        <taxon>Cellvibrionales</taxon>
        <taxon>Halieaceae</taxon>
        <taxon>Kineobactrum</taxon>
    </lineage>
</organism>
<dbReference type="PANTHER" id="PTHR43132:SF8">
    <property type="entry name" value="HTH-TYPE TRANSCRIPTIONAL REGULATOR KMTR"/>
    <property type="match status" value="1"/>
</dbReference>
<keyword evidence="3" id="KW-0804">Transcription</keyword>
<dbReference type="CDD" id="cd00090">
    <property type="entry name" value="HTH_ARSR"/>
    <property type="match status" value="1"/>
</dbReference>
<dbReference type="EMBL" id="PKLZ01000009">
    <property type="protein sequence ID" value="PLW81943.1"/>
    <property type="molecule type" value="Genomic_DNA"/>
</dbReference>
<protein>
    <submittedName>
        <fullName evidence="5">Transcriptional regulator</fullName>
    </submittedName>
</protein>
<dbReference type="InterPro" id="IPR011991">
    <property type="entry name" value="ArsR-like_HTH"/>
</dbReference>
<dbReference type="SMART" id="SM00418">
    <property type="entry name" value="HTH_ARSR"/>
    <property type="match status" value="1"/>
</dbReference>
<evidence type="ECO:0000313" key="5">
    <source>
        <dbReference type="EMBL" id="PLW81943.1"/>
    </source>
</evidence>
<dbReference type="Pfam" id="PF01022">
    <property type="entry name" value="HTH_5"/>
    <property type="match status" value="1"/>
</dbReference>
<dbReference type="NCBIfam" id="NF033788">
    <property type="entry name" value="HTH_metalloreg"/>
    <property type="match status" value="1"/>
</dbReference>
<keyword evidence="6" id="KW-1185">Reference proteome</keyword>
<evidence type="ECO:0000259" key="4">
    <source>
        <dbReference type="PROSITE" id="PS50987"/>
    </source>
</evidence>
<accession>A0A2N5Y0N1</accession>
<keyword evidence="1" id="KW-0805">Transcription regulation</keyword>
<evidence type="ECO:0000313" key="6">
    <source>
        <dbReference type="Proteomes" id="UP000234845"/>
    </source>
</evidence>
<dbReference type="SUPFAM" id="SSF46785">
    <property type="entry name" value="Winged helix' DNA-binding domain"/>
    <property type="match status" value="1"/>
</dbReference>
<name>A0A2N5Y0N1_9GAMM</name>